<evidence type="ECO:0000256" key="4">
    <source>
        <dbReference type="ARBA" id="ARBA00013014"/>
    </source>
</evidence>
<comment type="function">
    <text evidence="1 11">Catalyzes the NADPH-dependent reduction of ketopantoate into pantoic acid.</text>
</comment>
<sequence length="332" mass="34563">MKVCIVGAGAIGGFLGSKLAAAGASVSALARGATLEALQSHGWRLQTAEGLIQAPVEAAESAEQLGEQDLVIIAVKGQALADLAPRLAPLVGPQTLVLPAMNGVPWWFCQGLPGFEAPLASVDPAGAIARPIPFERVVGCVVHASCTCPEPGLVRHVMGNGLIIGEPAGGASTRVQQLAELLERAGFAVTVSADIRYDIWYKLWGNLTMNPVSAITGATIDRLLDDDLVRQFCSAAMGEAAAIGRLIGCDVTQSPDERHAVTRKLGAFKTSMLQDAEAGRAIELDSIVGAVQEIGRRLGVDTPNIDALLGLTRLFARVHGLYPDAGAPRTAQ</sequence>
<protein>
    <recommendedName>
        <fullName evidence="5 11">2-dehydropantoate 2-reductase</fullName>
        <ecNumber evidence="4 11">1.1.1.169</ecNumber>
    </recommendedName>
    <alternativeName>
        <fullName evidence="9 11">Ketopantoate reductase</fullName>
    </alternativeName>
</protein>
<comment type="catalytic activity">
    <reaction evidence="10 11">
        <text>(R)-pantoate + NADP(+) = 2-dehydropantoate + NADPH + H(+)</text>
        <dbReference type="Rhea" id="RHEA:16233"/>
        <dbReference type="ChEBI" id="CHEBI:11561"/>
        <dbReference type="ChEBI" id="CHEBI:15378"/>
        <dbReference type="ChEBI" id="CHEBI:15980"/>
        <dbReference type="ChEBI" id="CHEBI:57783"/>
        <dbReference type="ChEBI" id="CHEBI:58349"/>
        <dbReference type="EC" id="1.1.1.169"/>
    </reaction>
</comment>
<dbReference type="InterPro" id="IPR036291">
    <property type="entry name" value="NAD(P)-bd_dom_sf"/>
</dbReference>
<evidence type="ECO:0000256" key="2">
    <source>
        <dbReference type="ARBA" id="ARBA00004994"/>
    </source>
</evidence>
<dbReference type="Proteomes" id="UP000242930">
    <property type="component" value="Unassembled WGS sequence"/>
</dbReference>
<dbReference type="InterPro" id="IPR051402">
    <property type="entry name" value="KPR-Related"/>
</dbReference>
<evidence type="ECO:0000256" key="7">
    <source>
        <dbReference type="ARBA" id="ARBA00022857"/>
    </source>
</evidence>
<dbReference type="NCBIfam" id="NF005089">
    <property type="entry name" value="PRK06522.1-4"/>
    <property type="match status" value="1"/>
</dbReference>
<dbReference type="AlphaFoldDB" id="A0A1H7CFP9"/>
<dbReference type="InterPro" id="IPR013332">
    <property type="entry name" value="KPR_N"/>
</dbReference>
<dbReference type="Pfam" id="PF08546">
    <property type="entry name" value="ApbA_C"/>
    <property type="match status" value="1"/>
</dbReference>
<gene>
    <name evidence="14" type="ORF">SAMN05216201_12216</name>
</gene>
<dbReference type="Pfam" id="PF02558">
    <property type="entry name" value="ApbA"/>
    <property type="match status" value="1"/>
</dbReference>
<evidence type="ECO:0000256" key="10">
    <source>
        <dbReference type="ARBA" id="ARBA00048793"/>
    </source>
</evidence>
<dbReference type="STRING" id="915471.SAMN05216201_12216"/>
<dbReference type="PANTHER" id="PTHR21708:SF45">
    <property type="entry name" value="2-DEHYDROPANTOATE 2-REDUCTASE"/>
    <property type="match status" value="1"/>
</dbReference>
<evidence type="ECO:0000256" key="6">
    <source>
        <dbReference type="ARBA" id="ARBA00022655"/>
    </source>
</evidence>
<comment type="similarity">
    <text evidence="3 11">Belongs to the ketopantoate reductase family.</text>
</comment>
<dbReference type="InterPro" id="IPR008927">
    <property type="entry name" value="6-PGluconate_DH-like_C_sf"/>
</dbReference>
<feature type="domain" description="Ketopantoate reductase C-terminal" evidence="13">
    <location>
        <begin position="194"/>
        <end position="313"/>
    </location>
</feature>
<reference evidence="15" key="1">
    <citation type="submission" date="2016-10" db="EMBL/GenBank/DDBJ databases">
        <authorList>
            <person name="Varghese N."/>
            <person name="Submissions S."/>
        </authorList>
    </citation>
    <scope>NUCLEOTIDE SEQUENCE [LARGE SCALE GENOMIC DNA]</scope>
    <source>
        <strain evidence="15">LMG 25967</strain>
    </source>
</reference>
<keyword evidence="15" id="KW-1185">Reference proteome</keyword>
<evidence type="ECO:0000313" key="14">
    <source>
        <dbReference type="EMBL" id="SEJ85470.1"/>
    </source>
</evidence>
<organism evidence="14 15">
    <name type="scientific">Pseudomonas linyingensis</name>
    <dbReference type="NCBI Taxonomy" id="915471"/>
    <lineage>
        <taxon>Bacteria</taxon>
        <taxon>Pseudomonadati</taxon>
        <taxon>Pseudomonadota</taxon>
        <taxon>Gammaproteobacteria</taxon>
        <taxon>Pseudomonadales</taxon>
        <taxon>Pseudomonadaceae</taxon>
        <taxon>Pseudomonas</taxon>
    </lineage>
</organism>
<proteinExistence type="inferred from homology"/>
<dbReference type="GO" id="GO:0008677">
    <property type="term" value="F:2-dehydropantoate 2-reductase activity"/>
    <property type="evidence" value="ECO:0007669"/>
    <property type="project" value="UniProtKB-EC"/>
</dbReference>
<dbReference type="NCBIfam" id="TIGR00745">
    <property type="entry name" value="apbA_panE"/>
    <property type="match status" value="1"/>
</dbReference>
<dbReference type="FunFam" id="3.40.50.720:FF:000307">
    <property type="entry name" value="2-dehydropantoate 2-reductase"/>
    <property type="match status" value="1"/>
</dbReference>
<accession>A0A1H7CFP9</accession>
<evidence type="ECO:0000259" key="13">
    <source>
        <dbReference type="Pfam" id="PF08546"/>
    </source>
</evidence>
<keyword evidence="6 11" id="KW-0566">Pantothenate biosynthesis</keyword>
<evidence type="ECO:0000259" key="12">
    <source>
        <dbReference type="Pfam" id="PF02558"/>
    </source>
</evidence>
<dbReference type="RefSeq" id="WP_090313340.1">
    <property type="nucleotide sequence ID" value="NZ_FNZE01000022.1"/>
</dbReference>
<feature type="domain" description="Ketopantoate reductase N-terminal" evidence="12">
    <location>
        <begin position="3"/>
        <end position="166"/>
    </location>
</feature>
<dbReference type="Gene3D" id="3.40.50.720">
    <property type="entry name" value="NAD(P)-binding Rossmann-like Domain"/>
    <property type="match status" value="1"/>
</dbReference>
<evidence type="ECO:0000313" key="15">
    <source>
        <dbReference type="Proteomes" id="UP000242930"/>
    </source>
</evidence>
<dbReference type="EC" id="1.1.1.169" evidence="4 11"/>
<dbReference type="UniPathway" id="UPA00028">
    <property type="reaction ID" value="UER00004"/>
</dbReference>
<dbReference type="InterPro" id="IPR013752">
    <property type="entry name" value="KPA_reductase"/>
</dbReference>
<dbReference type="SUPFAM" id="SSF48179">
    <property type="entry name" value="6-phosphogluconate dehydrogenase C-terminal domain-like"/>
    <property type="match status" value="1"/>
</dbReference>
<dbReference type="FunFam" id="1.10.1040.10:FF:000017">
    <property type="entry name" value="2-dehydropantoate 2-reductase"/>
    <property type="match status" value="1"/>
</dbReference>
<evidence type="ECO:0000256" key="11">
    <source>
        <dbReference type="RuleBase" id="RU362068"/>
    </source>
</evidence>
<dbReference type="PANTHER" id="PTHR21708">
    <property type="entry name" value="PROBABLE 2-DEHYDROPANTOATE 2-REDUCTASE"/>
    <property type="match status" value="1"/>
</dbReference>
<name>A0A1H7CFP9_9PSED</name>
<evidence type="ECO:0000256" key="5">
    <source>
        <dbReference type="ARBA" id="ARBA00019465"/>
    </source>
</evidence>
<evidence type="ECO:0000256" key="1">
    <source>
        <dbReference type="ARBA" id="ARBA00002919"/>
    </source>
</evidence>
<keyword evidence="7 11" id="KW-0521">NADP</keyword>
<keyword evidence="8 11" id="KW-0560">Oxidoreductase</keyword>
<evidence type="ECO:0000256" key="3">
    <source>
        <dbReference type="ARBA" id="ARBA00007870"/>
    </source>
</evidence>
<dbReference type="InterPro" id="IPR013328">
    <property type="entry name" value="6PGD_dom2"/>
</dbReference>
<evidence type="ECO:0000256" key="9">
    <source>
        <dbReference type="ARBA" id="ARBA00032024"/>
    </source>
</evidence>
<dbReference type="GO" id="GO:0005737">
    <property type="term" value="C:cytoplasm"/>
    <property type="evidence" value="ECO:0007669"/>
    <property type="project" value="TreeGrafter"/>
</dbReference>
<dbReference type="InterPro" id="IPR003710">
    <property type="entry name" value="ApbA"/>
</dbReference>
<evidence type="ECO:0000256" key="8">
    <source>
        <dbReference type="ARBA" id="ARBA00023002"/>
    </source>
</evidence>
<comment type="pathway">
    <text evidence="2 11">Cofactor biosynthesis; (R)-pantothenate biosynthesis; (R)-pantoate from 3-methyl-2-oxobutanoate: step 2/2.</text>
</comment>
<dbReference type="EMBL" id="FNZE01000022">
    <property type="protein sequence ID" value="SEJ85470.1"/>
    <property type="molecule type" value="Genomic_DNA"/>
</dbReference>
<dbReference type="SUPFAM" id="SSF51735">
    <property type="entry name" value="NAD(P)-binding Rossmann-fold domains"/>
    <property type="match status" value="1"/>
</dbReference>
<dbReference type="OrthoDB" id="6530772at2"/>
<dbReference type="GO" id="GO:0015940">
    <property type="term" value="P:pantothenate biosynthetic process"/>
    <property type="evidence" value="ECO:0007669"/>
    <property type="project" value="UniProtKB-UniPathway"/>
</dbReference>
<dbReference type="Gene3D" id="1.10.1040.10">
    <property type="entry name" value="N-(1-d-carboxylethyl)-l-norvaline Dehydrogenase, domain 2"/>
    <property type="match status" value="1"/>
</dbReference>